<proteinExistence type="predicted"/>
<accession>A0A521FZ30</accession>
<dbReference type="Pfam" id="PF04365">
    <property type="entry name" value="BrnT_toxin"/>
    <property type="match status" value="1"/>
</dbReference>
<dbReference type="Gene3D" id="3.10.450.530">
    <property type="entry name" value="Ribonuclease toxin, BrnT, of type II toxin-antitoxin system"/>
    <property type="match status" value="1"/>
</dbReference>
<dbReference type="InterPro" id="IPR038573">
    <property type="entry name" value="BrnT_sf"/>
</dbReference>
<comment type="caution">
    <text evidence="1">The sequence shown here is derived from an EMBL/GenBank/DDBJ whole genome shotgun (WGS) entry which is preliminary data.</text>
</comment>
<dbReference type="AlphaFoldDB" id="A0A521FZ30"/>
<evidence type="ECO:0000313" key="2">
    <source>
        <dbReference type="Proteomes" id="UP000316238"/>
    </source>
</evidence>
<dbReference type="EMBL" id="NQJD01000043">
    <property type="protein sequence ID" value="TAA74026.1"/>
    <property type="molecule type" value="Genomic_DNA"/>
</dbReference>
<gene>
    <name evidence="1" type="ORF">CDV28_14318</name>
</gene>
<name>A0A521FZ30_9BACT</name>
<dbReference type="Proteomes" id="UP000316238">
    <property type="component" value="Unassembled WGS sequence"/>
</dbReference>
<organism evidence="1 2">
    <name type="scientific">Candidatus Electronema aureum</name>
    <dbReference type="NCBI Taxonomy" id="2005002"/>
    <lineage>
        <taxon>Bacteria</taxon>
        <taxon>Pseudomonadati</taxon>
        <taxon>Thermodesulfobacteriota</taxon>
        <taxon>Desulfobulbia</taxon>
        <taxon>Desulfobulbales</taxon>
        <taxon>Desulfobulbaceae</taxon>
        <taxon>Candidatus Electronema</taxon>
    </lineage>
</organism>
<evidence type="ECO:0008006" key="3">
    <source>
        <dbReference type="Google" id="ProtNLM"/>
    </source>
</evidence>
<sequence>MKQVTFEWDESKNRQNQEKHSVSFELAQYAFADPQRVIAEDISHSQDERRYYCFGKVKNGIMKEVEYSG</sequence>
<evidence type="ECO:0000313" key="1">
    <source>
        <dbReference type="EMBL" id="TAA74026.1"/>
    </source>
</evidence>
<reference evidence="1" key="1">
    <citation type="submission" date="2017-07" db="EMBL/GenBank/DDBJ databases">
        <title>The cable genome - Insights into the physiology and evolution of filamentous bacteria capable of sulfide oxidation via long distance electron transfer.</title>
        <authorList>
            <person name="Thorup C."/>
            <person name="Bjerg J.T."/>
            <person name="Schreiber L."/>
            <person name="Nielsen L.P."/>
            <person name="Kjeldsen K.U."/>
            <person name="Boesen T."/>
            <person name="Boggild A."/>
            <person name="Meysman F."/>
            <person name="Geelhoed J."/>
            <person name="Schramm A."/>
        </authorList>
    </citation>
    <scope>NUCLEOTIDE SEQUENCE [LARGE SCALE GENOMIC DNA]</scope>
    <source>
        <strain evidence="1">GS</strain>
    </source>
</reference>
<protein>
    <recommendedName>
        <fullName evidence="3">BrnT family toxin</fullName>
    </recommendedName>
</protein>
<keyword evidence="2" id="KW-1185">Reference proteome</keyword>
<dbReference type="InterPro" id="IPR007460">
    <property type="entry name" value="BrnT_toxin"/>
</dbReference>